<keyword evidence="2" id="KW-1133">Transmembrane helix</keyword>
<organism evidence="3 4">
    <name type="scientific">Protaetiibacter intestinalis</name>
    <dbReference type="NCBI Taxonomy" id="2419774"/>
    <lineage>
        <taxon>Bacteria</taxon>
        <taxon>Bacillati</taxon>
        <taxon>Actinomycetota</taxon>
        <taxon>Actinomycetes</taxon>
        <taxon>Micrococcales</taxon>
        <taxon>Microbacteriaceae</taxon>
        <taxon>Protaetiibacter</taxon>
    </lineage>
</organism>
<keyword evidence="2" id="KW-0812">Transmembrane</keyword>
<proteinExistence type="predicted"/>
<accession>A0A387B587</accession>
<dbReference type="RefSeq" id="WP_120763223.1">
    <property type="nucleotide sequence ID" value="NZ_CP032630.1"/>
</dbReference>
<feature type="region of interest" description="Disordered" evidence="1">
    <location>
        <begin position="350"/>
        <end position="423"/>
    </location>
</feature>
<evidence type="ECO:0000256" key="2">
    <source>
        <dbReference type="SAM" id="Phobius"/>
    </source>
</evidence>
<sequence length="490" mass="49922">MNDLSDETTARLRAAAAASPAPDLDPAVVAGAPGHHAPRLVRKGRAVRAAGVSVAAVAAVSVGALVIANPFAAPAALFAAGGGSPVAAGAEDSALSADSRLALWTQYEYLAGAGLSTDGGRGTVYELRRTGDPEAVLARAARALGLDGEVHASSWSTPEYPTWIVGPEDGTAPSASVTWTGTGSWWYSDPTASPAPVCVDVPVEETPDGTTGGYQDCTQPEVPASESLAPSEAEARDLAAELFDATGFPVKESDIRVTADAWQTTASASLVVDGVATALEASVAWSTLGRITWATGHSVEVVARGDYDTVSAASAVDRLDDGRWYGAAGPDYTGSAVLYAADSGLARDGVAVSSGEAEPPVPSDGDGSTGGEPVPAPTEPADPGDPGVVLPDPGVTEPGTVPGTEPTDPPLVDPIPEPLPTPETVTVTLDHAEATLLLMWDVDGNAWLVPGYAYEIPEQDYWTTIVSLVEGVITLPEPAQIEPLSDEAAY</sequence>
<feature type="transmembrane region" description="Helical" evidence="2">
    <location>
        <begin position="49"/>
        <end position="68"/>
    </location>
</feature>
<evidence type="ECO:0000313" key="3">
    <source>
        <dbReference type="EMBL" id="AYF98854.1"/>
    </source>
</evidence>
<feature type="compositionally biased region" description="Pro residues" evidence="1">
    <location>
        <begin position="407"/>
        <end position="421"/>
    </location>
</feature>
<reference evidence="4" key="1">
    <citation type="submission" date="2018-09" db="EMBL/GenBank/DDBJ databases">
        <title>Genome sequencing of strain 2DFWR-13.</title>
        <authorList>
            <person name="Heo J."/>
            <person name="Kim S.-J."/>
            <person name="Kwon S.-W."/>
        </authorList>
    </citation>
    <scope>NUCLEOTIDE SEQUENCE [LARGE SCALE GENOMIC DNA]</scope>
    <source>
        <strain evidence="4">2DFWR-13</strain>
    </source>
</reference>
<evidence type="ECO:0000256" key="1">
    <source>
        <dbReference type="SAM" id="MobiDB-lite"/>
    </source>
</evidence>
<keyword evidence="2" id="KW-0472">Membrane</keyword>
<dbReference type="Proteomes" id="UP000278886">
    <property type="component" value="Chromosome"/>
</dbReference>
<dbReference type="EMBL" id="CP032630">
    <property type="protein sequence ID" value="AYF98854.1"/>
    <property type="molecule type" value="Genomic_DNA"/>
</dbReference>
<dbReference type="AlphaFoldDB" id="A0A387B587"/>
<dbReference type="KEGG" id="lyd:D7I47_11725"/>
<feature type="compositionally biased region" description="Low complexity" evidence="1">
    <location>
        <begin position="384"/>
        <end position="406"/>
    </location>
</feature>
<dbReference type="OrthoDB" id="5111350at2"/>
<protein>
    <submittedName>
        <fullName evidence="3">Uncharacterized protein</fullName>
    </submittedName>
</protein>
<gene>
    <name evidence="3" type="ORF">D7I47_11725</name>
</gene>
<keyword evidence="4" id="KW-1185">Reference proteome</keyword>
<evidence type="ECO:0000313" key="4">
    <source>
        <dbReference type="Proteomes" id="UP000278886"/>
    </source>
</evidence>
<name>A0A387B587_9MICO</name>